<feature type="domain" description="DUF4774" evidence="2">
    <location>
        <begin position="255"/>
        <end position="303"/>
    </location>
</feature>
<organism evidence="3">
    <name type="scientific">Timema californicum</name>
    <name type="common">California timema</name>
    <name type="synonym">Walking stick</name>
    <dbReference type="NCBI Taxonomy" id="61474"/>
    <lineage>
        <taxon>Eukaryota</taxon>
        <taxon>Metazoa</taxon>
        <taxon>Ecdysozoa</taxon>
        <taxon>Arthropoda</taxon>
        <taxon>Hexapoda</taxon>
        <taxon>Insecta</taxon>
        <taxon>Pterygota</taxon>
        <taxon>Neoptera</taxon>
        <taxon>Polyneoptera</taxon>
        <taxon>Phasmatodea</taxon>
        <taxon>Timematodea</taxon>
        <taxon>Timematoidea</taxon>
        <taxon>Timematidae</taxon>
        <taxon>Timema</taxon>
    </lineage>
</organism>
<dbReference type="AlphaFoldDB" id="A0A7R9P9F3"/>
<protein>
    <submittedName>
        <fullName evidence="3">(California timema) hypothetical protein</fullName>
    </submittedName>
</protein>
<gene>
    <name evidence="3" type="ORF">TCMB3V08_LOCUS7482</name>
</gene>
<proteinExistence type="predicted"/>
<sequence length="315" mass="32448">MFANSSRKNHPSSPDLDSNLDLPVLSGRAQHDKRVTLTVFLVTWLAASQSAPLQQPLVYYTQPEKLMQYGPVAPLPAGGQYLIYTPGVADNTDEGGSTFGGIYNFFVGIFGGNPEDKPTASSPPPNTGAVMETSTYGDVTTPQKLVVGQGEAVANLEKFDEDEPSSSTPPPVSPGKKLYLIGQPQFFGNYDALKTRGGVSSFLLLNQQQKQHQQYPSALYGDRDAIVVDAVRAAPASEETEESEEVDSEPAGPSVAQVKPQAIALAGPGGVAAAAPVGTALVGPGGLAVAAPSATAVAGPSGGAPPIAPASLLAH</sequence>
<evidence type="ECO:0000256" key="1">
    <source>
        <dbReference type="SAM" id="MobiDB-lite"/>
    </source>
</evidence>
<dbReference type="InterPro" id="IPR031942">
    <property type="entry name" value="DUF4774"/>
</dbReference>
<name>A0A7R9P9F3_TIMCA</name>
<feature type="compositionally biased region" description="Acidic residues" evidence="1">
    <location>
        <begin position="238"/>
        <end position="248"/>
    </location>
</feature>
<evidence type="ECO:0000313" key="3">
    <source>
        <dbReference type="EMBL" id="CAD7574878.1"/>
    </source>
</evidence>
<dbReference type="Pfam" id="PF15999">
    <property type="entry name" value="DUF4774"/>
    <property type="match status" value="1"/>
</dbReference>
<reference evidence="3" key="1">
    <citation type="submission" date="2020-11" db="EMBL/GenBank/DDBJ databases">
        <authorList>
            <person name="Tran Van P."/>
        </authorList>
    </citation>
    <scope>NUCLEOTIDE SEQUENCE</scope>
</reference>
<accession>A0A7R9P9F3</accession>
<dbReference type="EMBL" id="OE182708">
    <property type="protein sequence ID" value="CAD7574878.1"/>
    <property type="molecule type" value="Genomic_DNA"/>
</dbReference>
<evidence type="ECO:0000259" key="2">
    <source>
        <dbReference type="Pfam" id="PF15999"/>
    </source>
</evidence>
<feature type="region of interest" description="Disordered" evidence="1">
    <location>
        <begin position="234"/>
        <end position="253"/>
    </location>
</feature>
<feature type="region of interest" description="Disordered" evidence="1">
    <location>
        <begin position="293"/>
        <end position="315"/>
    </location>
</feature>